<evidence type="ECO:0000313" key="2">
    <source>
        <dbReference type="Proteomes" id="UP000765509"/>
    </source>
</evidence>
<organism evidence="1 2">
    <name type="scientific">Austropuccinia psidii MF-1</name>
    <dbReference type="NCBI Taxonomy" id="1389203"/>
    <lineage>
        <taxon>Eukaryota</taxon>
        <taxon>Fungi</taxon>
        <taxon>Dikarya</taxon>
        <taxon>Basidiomycota</taxon>
        <taxon>Pucciniomycotina</taxon>
        <taxon>Pucciniomycetes</taxon>
        <taxon>Pucciniales</taxon>
        <taxon>Sphaerophragmiaceae</taxon>
        <taxon>Austropuccinia</taxon>
    </lineage>
</organism>
<dbReference type="EMBL" id="AVOT02064082">
    <property type="protein sequence ID" value="MBW0556578.1"/>
    <property type="molecule type" value="Genomic_DNA"/>
</dbReference>
<dbReference type="OrthoDB" id="2595244at2759"/>
<reference evidence="1" key="1">
    <citation type="submission" date="2021-03" db="EMBL/GenBank/DDBJ databases">
        <title>Draft genome sequence of rust myrtle Austropuccinia psidii MF-1, a brazilian biotype.</title>
        <authorList>
            <person name="Quecine M.C."/>
            <person name="Pachon D.M.R."/>
            <person name="Bonatelli M.L."/>
            <person name="Correr F.H."/>
            <person name="Franceschini L.M."/>
            <person name="Leite T.F."/>
            <person name="Margarido G.R.A."/>
            <person name="Almeida C.A."/>
            <person name="Ferrarezi J.A."/>
            <person name="Labate C.A."/>
        </authorList>
    </citation>
    <scope>NUCLEOTIDE SEQUENCE</scope>
    <source>
        <strain evidence="1">MF-1</strain>
    </source>
</reference>
<proteinExistence type="predicted"/>
<evidence type="ECO:0000313" key="1">
    <source>
        <dbReference type="EMBL" id="MBW0556578.1"/>
    </source>
</evidence>
<comment type="caution">
    <text evidence="1">The sequence shown here is derived from an EMBL/GenBank/DDBJ whole genome shotgun (WGS) entry which is preliminary data.</text>
</comment>
<protein>
    <submittedName>
        <fullName evidence="1">Uncharacterized protein</fullName>
    </submittedName>
</protein>
<gene>
    <name evidence="1" type="ORF">O181_096293</name>
</gene>
<dbReference type="Gene3D" id="3.30.420.10">
    <property type="entry name" value="Ribonuclease H-like superfamily/Ribonuclease H"/>
    <property type="match status" value="1"/>
</dbReference>
<dbReference type="GO" id="GO:0003676">
    <property type="term" value="F:nucleic acid binding"/>
    <property type="evidence" value="ECO:0007669"/>
    <property type="project" value="InterPro"/>
</dbReference>
<name>A0A9Q3PC21_9BASI</name>
<dbReference type="InterPro" id="IPR036397">
    <property type="entry name" value="RNaseH_sf"/>
</dbReference>
<accession>A0A9Q3PC21</accession>
<sequence>MIQTLEDMIRRFCPYGLEFKDSDGFTHDWCILIPALELAYKTSIHFSTGKTPAMVEKGWNPRLPYDTIKKDLVDIHPTASSFKIMLDKERHHAKRCMQYSFKGAKERWDKRHKPPDFKIGELVVVSTLNFNGIRGPKKLKESFAGPFMIKALHGPNAVQL</sequence>
<keyword evidence="2" id="KW-1185">Reference proteome</keyword>
<dbReference type="AlphaFoldDB" id="A0A9Q3PC21"/>
<dbReference type="Proteomes" id="UP000765509">
    <property type="component" value="Unassembled WGS sequence"/>
</dbReference>